<feature type="domain" description="Polymerase/histidinol phosphatase N-terminal" evidence="1">
    <location>
        <begin position="6"/>
        <end position="74"/>
    </location>
</feature>
<dbReference type="RefSeq" id="WP_207682606.1">
    <property type="nucleotide sequence ID" value="NZ_CP061800.1"/>
</dbReference>
<dbReference type="AlphaFoldDB" id="A0A975GN48"/>
<proteinExistence type="predicted"/>
<dbReference type="KEGG" id="dmm:dnm_034380"/>
<dbReference type="SUPFAM" id="SSF89550">
    <property type="entry name" value="PHP domain-like"/>
    <property type="match status" value="1"/>
</dbReference>
<evidence type="ECO:0000259" key="1">
    <source>
        <dbReference type="SMART" id="SM00481"/>
    </source>
</evidence>
<dbReference type="CDD" id="cd07432">
    <property type="entry name" value="PHP_HisPPase"/>
    <property type="match status" value="1"/>
</dbReference>
<dbReference type="InterPro" id="IPR052018">
    <property type="entry name" value="PHP_domain"/>
</dbReference>
<dbReference type="Pfam" id="PF02811">
    <property type="entry name" value="PHP"/>
    <property type="match status" value="1"/>
</dbReference>
<sequence length="246" mass="27077">MNYYKADMHIHTCLSPCAEWEMSPRGVVERSRKKQLDIIAICDHNSMENAEAAMRVGKDIGVNVLPGMEICSKEEVHILAIFENSNLARDMQEYVYAHLPGENQPEFFGSQVVANENDEVLAENQRLLIGATTLGVREIVEHTHLLGGLSIASHVDRPAFGMISQLGFIPPDLPLDGVEVSYRMSPKEARKKIPGIRDLPCVTSSDAHYPDDIGKAMTVFMMNAASFKEIRLALKGDGGRGILSAG</sequence>
<dbReference type="PANTHER" id="PTHR42924:SF3">
    <property type="entry name" value="POLYMERASE_HISTIDINOL PHOSPHATASE N-TERMINAL DOMAIN-CONTAINING PROTEIN"/>
    <property type="match status" value="1"/>
</dbReference>
<dbReference type="Gene3D" id="3.20.20.140">
    <property type="entry name" value="Metal-dependent hydrolases"/>
    <property type="match status" value="1"/>
</dbReference>
<accession>A0A975GN48</accession>
<evidence type="ECO:0000313" key="3">
    <source>
        <dbReference type="Proteomes" id="UP000663722"/>
    </source>
</evidence>
<keyword evidence="3" id="KW-1185">Reference proteome</keyword>
<dbReference type="InterPro" id="IPR016195">
    <property type="entry name" value="Pol/histidinol_Pase-like"/>
</dbReference>
<dbReference type="PANTHER" id="PTHR42924">
    <property type="entry name" value="EXONUCLEASE"/>
    <property type="match status" value="1"/>
</dbReference>
<protein>
    <submittedName>
        <fullName evidence="2">PHP domain-containing protein</fullName>
    </submittedName>
</protein>
<name>A0A975GN48_9BACT</name>
<dbReference type="GO" id="GO:0035312">
    <property type="term" value="F:5'-3' DNA exonuclease activity"/>
    <property type="evidence" value="ECO:0007669"/>
    <property type="project" value="TreeGrafter"/>
</dbReference>
<dbReference type="GO" id="GO:0004534">
    <property type="term" value="F:5'-3' RNA exonuclease activity"/>
    <property type="evidence" value="ECO:0007669"/>
    <property type="project" value="TreeGrafter"/>
</dbReference>
<dbReference type="Proteomes" id="UP000663722">
    <property type="component" value="Chromosome"/>
</dbReference>
<dbReference type="SMART" id="SM00481">
    <property type="entry name" value="POLIIIAc"/>
    <property type="match status" value="1"/>
</dbReference>
<dbReference type="Pfam" id="PF13263">
    <property type="entry name" value="PHP_C"/>
    <property type="match status" value="1"/>
</dbReference>
<reference evidence="2" key="1">
    <citation type="journal article" date="2021" name="Microb. Physiol.">
        <title>Proteogenomic Insights into the Physiology of Marine, Sulfate-Reducing, Filamentous Desulfonema limicola and Desulfonema magnum.</title>
        <authorList>
            <person name="Schnaars V."/>
            <person name="Wohlbrand L."/>
            <person name="Scheve S."/>
            <person name="Hinrichs C."/>
            <person name="Reinhardt R."/>
            <person name="Rabus R."/>
        </authorList>
    </citation>
    <scope>NUCLEOTIDE SEQUENCE</scope>
    <source>
        <strain evidence="2">4be13</strain>
    </source>
</reference>
<organism evidence="2 3">
    <name type="scientific">Desulfonema magnum</name>
    <dbReference type="NCBI Taxonomy" id="45655"/>
    <lineage>
        <taxon>Bacteria</taxon>
        <taxon>Pseudomonadati</taxon>
        <taxon>Thermodesulfobacteriota</taxon>
        <taxon>Desulfobacteria</taxon>
        <taxon>Desulfobacterales</taxon>
        <taxon>Desulfococcaceae</taxon>
        <taxon>Desulfonema</taxon>
    </lineage>
</organism>
<dbReference type="EMBL" id="CP061800">
    <property type="protein sequence ID" value="QTA87405.1"/>
    <property type="molecule type" value="Genomic_DNA"/>
</dbReference>
<evidence type="ECO:0000313" key="2">
    <source>
        <dbReference type="EMBL" id="QTA87405.1"/>
    </source>
</evidence>
<dbReference type="InterPro" id="IPR003141">
    <property type="entry name" value="Pol/His_phosphatase_N"/>
</dbReference>
<dbReference type="InterPro" id="IPR004013">
    <property type="entry name" value="PHP_dom"/>
</dbReference>
<gene>
    <name evidence="2" type="ORF">dnm_034380</name>
</gene>